<keyword evidence="1 6" id="KW-0597">Phosphoprotein</keyword>
<dbReference type="PROSITE" id="PS51755">
    <property type="entry name" value="OMPR_PHOB"/>
    <property type="match status" value="1"/>
</dbReference>
<dbReference type="Pfam" id="PF00486">
    <property type="entry name" value="Trans_reg_C"/>
    <property type="match status" value="1"/>
</dbReference>
<evidence type="ECO:0000256" key="3">
    <source>
        <dbReference type="ARBA" id="ARBA00023125"/>
    </source>
</evidence>
<dbReference type="GO" id="GO:0000156">
    <property type="term" value="F:phosphorelay response regulator activity"/>
    <property type="evidence" value="ECO:0007669"/>
    <property type="project" value="TreeGrafter"/>
</dbReference>
<reference evidence="11" key="1">
    <citation type="submission" date="2016-10" db="EMBL/GenBank/DDBJ databases">
        <authorList>
            <person name="Varghese N."/>
            <person name="Submissions S."/>
        </authorList>
    </citation>
    <scope>NUCLEOTIDE SEQUENCE [LARGE SCALE GENOMIC DNA]</scope>
    <source>
        <strain evidence="11">DSM 45237</strain>
    </source>
</reference>
<dbReference type="GO" id="GO:0006355">
    <property type="term" value="P:regulation of DNA-templated transcription"/>
    <property type="evidence" value="ECO:0007669"/>
    <property type="project" value="InterPro"/>
</dbReference>
<dbReference type="GO" id="GO:0032993">
    <property type="term" value="C:protein-DNA complex"/>
    <property type="evidence" value="ECO:0007669"/>
    <property type="project" value="TreeGrafter"/>
</dbReference>
<evidence type="ECO:0000259" key="8">
    <source>
        <dbReference type="PROSITE" id="PS50110"/>
    </source>
</evidence>
<evidence type="ECO:0000313" key="10">
    <source>
        <dbReference type="EMBL" id="SED77022.1"/>
    </source>
</evidence>
<dbReference type="OrthoDB" id="9802426at2"/>
<dbReference type="InterPro" id="IPR001867">
    <property type="entry name" value="OmpR/PhoB-type_DNA-bd"/>
</dbReference>
<evidence type="ECO:0000313" key="11">
    <source>
        <dbReference type="Proteomes" id="UP000181980"/>
    </source>
</evidence>
<evidence type="ECO:0000256" key="1">
    <source>
        <dbReference type="ARBA" id="ARBA00022553"/>
    </source>
</evidence>
<dbReference type="PANTHER" id="PTHR48111">
    <property type="entry name" value="REGULATOR OF RPOS"/>
    <property type="match status" value="1"/>
</dbReference>
<protein>
    <recommendedName>
        <fullName evidence="5">Sensory transduction protein RegX3</fullName>
    </recommendedName>
</protein>
<proteinExistence type="predicted"/>
<keyword evidence="4" id="KW-0804">Transcription</keyword>
<dbReference type="EMBL" id="FNUC01000002">
    <property type="protein sequence ID" value="SED77022.1"/>
    <property type="molecule type" value="Genomic_DNA"/>
</dbReference>
<dbReference type="Proteomes" id="UP000181980">
    <property type="component" value="Unassembled WGS sequence"/>
</dbReference>
<feature type="DNA-binding region" description="OmpR/PhoB-type" evidence="7">
    <location>
        <begin position="125"/>
        <end position="220"/>
    </location>
</feature>
<dbReference type="STRING" id="561176.SAMN04488561_0377"/>
<evidence type="ECO:0000256" key="4">
    <source>
        <dbReference type="ARBA" id="ARBA00023163"/>
    </source>
</evidence>
<dbReference type="Gene3D" id="1.10.10.10">
    <property type="entry name" value="Winged helix-like DNA-binding domain superfamily/Winged helix DNA-binding domain"/>
    <property type="match status" value="1"/>
</dbReference>
<keyword evidence="2" id="KW-0805">Transcription regulation</keyword>
<evidence type="ECO:0000256" key="2">
    <source>
        <dbReference type="ARBA" id="ARBA00023015"/>
    </source>
</evidence>
<dbReference type="GO" id="GO:0005829">
    <property type="term" value="C:cytosol"/>
    <property type="evidence" value="ECO:0007669"/>
    <property type="project" value="TreeGrafter"/>
</dbReference>
<dbReference type="PROSITE" id="PS50110">
    <property type="entry name" value="RESPONSE_REGULATORY"/>
    <property type="match status" value="1"/>
</dbReference>
<keyword evidence="11" id="KW-1185">Reference proteome</keyword>
<feature type="domain" description="Response regulatory" evidence="8">
    <location>
        <begin position="2"/>
        <end position="114"/>
    </location>
</feature>
<organism evidence="10 11">
    <name type="scientific">Jiangella alba</name>
    <dbReference type="NCBI Taxonomy" id="561176"/>
    <lineage>
        <taxon>Bacteria</taxon>
        <taxon>Bacillati</taxon>
        <taxon>Actinomycetota</taxon>
        <taxon>Actinomycetes</taxon>
        <taxon>Jiangellales</taxon>
        <taxon>Jiangellaceae</taxon>
        <taxon>Jiangella</taxon>
    </lineage>
</organism>
<dbReference type="InterPro" id="IPR036388">
    <property type="entry name" value="WH-like_DNA-bd_sf"/>
</dbReference>
<feature type="modified residue" description="4-aspartylphosphate" evidence="6">
    <location>
        <position position="50"/>
    </location>
</feature>
<dbReference type="Pfam" id="PF00072">
    <property type="entry name" value="Response_reg"/>
    <property type="match status" value="1"/>
</dbReference>
<dbReference type="SUPFAM" id="SSF52172">
    <property type="entry name" value="CheY-like"/>
    <property type="match status" value="1"/>
</dbReference>
<evidence type="ECO:0000256" key="7">
    <source>
        <dbReference type="PROSITE-ProRule" id="PRU01091"/>
    </source>
</evidence>
<evidence type="ECO:0000259" key="9">
    <source>
        <dbReference type="PROSITE" id="PS51755"/>
    </source>
</evidence>
<keyword evidence="3 7" id="KW-0238">DNA-binding</keyword>
<name>A0A1H5DDZ1_9ACTN</name>
<dbReference type="RefSeq" id="WP_069113829.1">
    <property type="nucleotide sequence ID" value="NZ_FNUC01000002.1"/>
</dbReference>
<sequence length="221" mass="24138">MRVVLVEDDNHVAGALAAVLTRHGHDTVRAEDAAAALRAVDSGTDMVLLDLGLPDLDGLELCRRIRRVSDVPVIMVTARSQVNARVKGLQVGADDYLVKPYDVRELIARMSAVERRGRSRAGPGSALVRVGDVVIDLAARRVEAGSRPVALTKKEFDVVALLARHPGVALPRERILREVWQTSWRGLGRSLEVHVASIRRKLGPDDVIETVRGVGYRLASR</sequence>
<dbReference type="GO" id="GO:0000976">
    <property type="term" value="F:transcription cis-regulatory region binding"/>
    <property type="evidence" value="ECO:0007669"/>
    <property type="project" value="TreeGrafter"/>
</dbReference>
<dbReference type="SMART" id="SM00448">
    <property type="entry name" value="REC"/>
    <property type="match status" value="1"/>
</dbReference>
<dbReference type="CDD" id="cd00383">
    <property type="entry name" value="trans_reg_C"/>
    <property type="match status" value="1"/>
</dbReference>
<evidence type="ECO:0000256" key="6">
    <source>
        <dbReference type="PROSITE-ProRule" id="PRU00169"/>
    </source>
</evidence>
<dbReference type="PANTHER" id="PTHR48111:SF72">
    <property type="entry name" value="SENSORY TRANSDUCTION PROTEIN REGX3"/>
    <property type="match status" value="1"/>
</dbReference>
<dbReference type="Gene3D" id="6.10.250.690">
    <property type="match status" value="1"/>
</dbReference>
<dbReference type="InterPro" id="IPR039420">
    <property type="entry name" value="WalR-like"/>
</dbReference>
<dbReference type="SMART" id="SM00862">
    <property type="entry name" value="Trans_reg_C"/>
    <property type="match status" value="1"/>
</dbReference>
<gene>
    <name evidence="10" type="ORF">SAMN04488561_0377</name>
</gene>
<evidence type="ECO:0000256" key="5">
    <source>
        <dbReference type="ARBA" id="ARBA00041201"/>
    </source>
</evidence>
<dbReference type="Gene3D" id="3.40.50.2300">
    <property type="match status" value="1"/>
</dbReference>
<dbReference type="InterPro" id="IPR011006">
    <property type="entry name" value="CheY-like_superfamily"/>
</dbReference>
<accession>A0A1H5DDZ1</accession>
<feature type="domain" description="OmpR/PhoB-type" evidence="9">
    <location>
        <begin position="125"/>
        <end position="220"/>
    </location>
</feature>
<dbReference type="InterPro" id="IPR001789">
    <property type="entry name" value="Sig_transdc_resp-reg_receiver"/>
</dbReference>
<dbReference type="AlphaFoldDB" id="A0A1H5DDZ1"/>